<dbReference type="EMBL" id="FOXP01000004">
    <property type="protein sequence ID" value="SFP60459.1"/>
    <property type="molecule type" value="Genomic_DNA"/>
</dbReference>
<dbReference type="STRING" id="634430.SAMN04488241_10430"/>
<dbReference type="Proteomes" id="UP000199586">
    <property type="component" value="Unassembled WGS sequence"/>
</dbReference>
<name>A0A1I5RPI5_9SPHN</name>
<keyword evidence="2" id="KW-1185">Reference proteome</keyword>
<dbReference type="AlphaFoldDB" id="A0A1I5RPI5"/>
<proteinExistence type="predicted"/>
<dbReference type="Pfam" id="PF04311">
    <property type="entry name" value="DUF459"/>
    <property type="match status" value="1"/>
</dbReference>
<dbReference type="GO" id="GO:0016788">
    <property type="term" value="F:hydrolase activity, acting on ester bonds"/>
    <property type="evidence" value="ECO:0007669"/>
    <property type="project" value="UniProtKB-ARBA"/>
</dbReference>
<dbReference type="SUPFAM" id="SSF52266">
    <property type="entry name" value="SGNH hydrolase"/>
    <property type="match status" value="1"/>
</dbReference>
<evidence type="ECO:0000313" key="1">
    <source>
        <dbReference type="EMBL" id="SFP60459.1"/>
    </source>
</evidence>
<protein>
    <submittedName>
        <fullName evidence="1">Uncharacterized protein</fullName>
    </submittedName>
</protein>
<dbReference type="InterPro" id="IPR007407">
    <property type="entry name" value="DUF459"/>
</dbReference>
<accession>A0A1I5RPI5</accession>
<sequence>MADRTAVLVVGLVAGFAVGRSFVPQPDVPPPIIAAPADVPGSGVATPAAVAAPAAPAVSPPAGVERAVVERVARTGVVRVGVFGDSFGVGVWDALYRLLPESEGYEVLRFSREATGFTRYRVDDLEKRAREQLAANPVDAAVISLGVNDAQDMWDGKLYPFMSDGWKQVVGDRVDRFVAVARSTGARVYWVGLPAMRDPALDAKVQALNGFFAAHMARLGVTFIDTRRLSVDPQGRYASHLPDPRSGTPRLVRTGDGIHMIGIGYQRIVAEAVAAIRRYAAQVREAAHRPVPAAPPEGAR</sequence>
<reference evidence="1 2" key="1">
    <citation type="submission" date="2016-10" db="EMBL/GenBank/DDBJ databases">
        <authorList>
            <person name="de Groot N.N."/>
        </authorList>
    </citation>
    <scope>NUCLEOTIDE SEQUENCE [LARGE SCALE GENOMIC DNA]</scope>
    <source>
        <strain evidence="1 2">CGMCC 1.9113</strain>
    </source>
</reference>
<evidence type="ECO:0000313" key="2">
    <source>
        <dbReference type="Proteomes" id="UP000199586"/>
    </source>
</evidence>
<dbReference type="InterPro" id="IPR036514">
    <property type="entry name" value="SGNH_hydro_sf"/>
</dbReference>
<organism evidence="1 2">
    <name type="scientific">Sphingomonas rubra</name>
    <dbReference type="NCBI Taxonomy" id="634430"/>
    <lineage>
        <taxon>Bacteria</taxon>
        <taxon>Pseudomonadati</taxon>
        <taxon>Pseudomonadota</taxon>
        <taxon>Alphaproteobacteria</taxon>
        <taxon>Sphingomonadales</taxon>
        <taxon>Sphingomonadaceae</taxon>
        <taxon>Sphingomonas</taxon>
    </lineage>
</organism>
<gene>
    <name evidence="1" type="ORF">SAMN04488241_10430</name>
</gene>
<dbReference type="Gene3D" id="3.40.50.1110">
    <property type="entry name" value="SGNH hydrolase"/>
    <property type="match status" value="1"/>
</dbReference>
<dbReference type="RefSeq" id="WP_177200101.1">
    <property type="nucleotide sequence ID" value="NZ_FOXP01000004.1"/>
</dbReference>